<proteinExistence type="predicted"/>
<name>A0A6H5FZH5_9HEMI</name>
<feature type="compositionally biased region" description="Basic and acidic residues" evidence="1">
    <location>
        <begin position="292"/>
        <end position="302"/>
    </location>
</feature>
<dbReference type="AlphaFoldDB" id="A0A6H5FZH5"/>
<gene>
    <name evidence="2" type="ORF">NTEN_LOCUS2095</name>
</gene>
<keyword evidence="3" id="KW-1185">Reference proteome</keyword>
<feature type="compositionally biased region" description="Basic and acidic residues" evidence="1">
    <location>
        <begin position="353"/>
        <end position="364"/>
    </location>
</feature>
<evidence type="ECO:0000313" key="3">
    <source>
        <dbReference type="Proteomes" id="UP000479000"/>
    </source>
</evidence>
<organism evidence="2 3">
    <name type="scientific">Nesidiocoris tenuis</name>
    <dbReference type="NCBI Taxonomy" id="355587"/>
    <lineage>
        <taxon>Eukaryota</taxon>
        <taxon>Metazoa</taxon>
        <taxon>Ecdysozoa</taxon>
        <taxon>Arthropoda</taxon>
        <taxon>Hexapoda</taxon>
        <taxon>Insecta</taxon>
        <taxon>Pterygota</taxon>
        <taxon>Neoptera</taxon>
        <taxon>Paraneoptera</taxon>
        <taxon>Hemiptera</taxon>
        <taxon>Heteroptera</taxon>
        <taxon>Panheteroptera</taxon>
        <taxon>Cimicomorpha</taxon>
        <taxon>Miridae</taxon>
        <taxon>Dicyphina</taxon>
        <taxon>Nesidiocoris</taxon>
    </lineage>
</organism>
<accession>A0A6H5FZH5</accession>
<evidence type="ECO:0000256" key="1">
    <source>
        <dbReference type="SAM" id="MobiDB-lite"/>
    </source>
</evidence>
<protein>
    <submittedName>
        <fullName evidence="2">Uncharacterized protein</fullName>
    </submittedName>
</protein>
<evidence type="ECO:0000313" key="2">
    <source>
        <dbReference type="EMBL" id="CAA9995304.1"/>
    </source>
</evidence>
<dbReference type="Proteomes" id="UP000479000">
    <property type="component" value="Unassembled WGS sequence"/>
</dbReference>
<feature type="region of interest" description="Disordered" evidence="1">
    <location>
        <begin position="278"/>
        <end position="393"/>
    </location>
</feature>
<sequence length="409" mass="45990">MRMSGHVAHVRYVRLESLAAVRGSRGRSQPPPMRLAMHTCFGQVENPPKSRAPASGQSFCIAEGKNRTLASHSDPIDERGRVVENGAFRHVSPIPEGQPQLPPAPINLVNPISNVQMVESFKITPSSLISSLSSRAAGHARDNFGYQAKYQRQEHWFTNLPTLLGTFARRGRLQIYHATFGYPRKMTGIPRFTYYFEQKASSAQVPFSCLRSRVPSFSDYLKKTNVFNFSTCTYLSDVQKFKVRAELRKKLPLLEKSNNSQHFGCIALLIDAAEARGKRTVSGRQRSVKGGAWDKERRDGRPGARSTVDAVRRRRSEREGAKPGRDREGKQIKRHVKGAAARRQPWEPNLLARSHDPSRADSPPHRSGPPYKTSPHPPLSNSVGSRPLDEHDRSSLVPLRLRRSFVPYF</sequence>
<dbReference type="EMBL" id="CADCXU010003285">
    <property type="protein sequence ID" value="CAA9995304.1"/>
    <property type="molecule type" value="Genomic_DNA"/>
</dbReference>
<feature type="compositionally biased region" description="Basic and acidic residues" evidence="1">
    <location>
        <begin position="316"/>
        <end position="331"/>
    </location>
</feature>
<reference evidence="2 3" key="1">
    <citation type="submission" date="2020-02" db="EMBL/GenBank/DDBJ databases">
        <authorList>
            <person name="Ferguson B K."/>
        </authorList>
    </citation>
    <scope>NUCLEOTIDE SEQUENCE [LARGE SCALE GENOMIC DNA]</scope>
</reference>